<keyword evidence="8 17" id="KW-0945">Host-virus interaction</keyword>
<evidence type="ECO:0000256" key="10">
    <source>
        <dbReference type="ARBA" id="ARBA00022723"/>
    </source>
</evidence>
<reference evidence="19 20" key="1">
    <citation type="journal article" date="2008" name="J. Gen. Virol.">
        <title>Molecular characterization of begomoviruses and DNA satellites from Vietnam: additional evidence that the New World geminiviruses were present in the Old World prior to continental separation.</title>
        <authorList>
            <person name="Ha C."/>
            <person name="Coombs S."/>
            <person name="Revill P."/>
            <person name="Harding R."/>
            <person name="Vu M."/>
            <person name="Dale J."/>
        </authorList>
    </citation>
    <scope>NUCLEOTIDE SEQUENCE [LARGE SCALE GENOMIC DNA]</scope>
</reference>
<dbReference type="GO" id="GO:0005198">
    <property type="term" value="F:structural molecule activity"/>
    <property type="evidence" value="ECO:0007669"/>
    <property type="project" value="InterPro"/>
</dbReference>
<accession>A5H147</accession>
<evidence type="ECO:0000256" key="4">
    <source>
        <dbReference type="ARBA" id="ARBA00014388"/>
    </source>
</evidence>
<comment type="subcellular location">
    <subcellularLocation>
        <location evidence="2 17">Host cytoplasm</location>
    </subcellularLocation>
    <subcellularLocation>
        <location evidence="1 17">Host nucleus</location>
    </subcellularLocation>
</comment>
<dbReference type="GO" id="GO:0052170">
    <property type="term" value="P:symbiont-mediated suppression of host innate immune response"/>
    <property type="evidence" value="ECO:0007669"/>
    <property type="project" value="UniProtKB-KW"/>
</dbReference>
<dbReference type="Pfam" id="PF01440">
    <property type="entry name" value="Gemini_AL2"/>
    <property type="match status" value="1"/>
</dbReference>
<keyword evidence="20" id="KW-1185">Reference proteome</keyword>
<keyword evidence="13 17" id="KW-0238">DNA-binding</keyword>
<keyword evidence="11 17" id="KW-0863">Zinc-finger</keyword>
<keyword evidence="6" id="KW-0597">Phosphoprotein</keyword>
<evidence type="ECO:0000256" key="9">
    <source>
        <dbReference type="ARBA" id="ARBA00022632"/>
    </source>
</evidence>
<evidence type="ECO:0000256" key="11">
    <source>
        <dbReference type="ARBA" id="ARBA00022771"/>
    </source>
</evidence>
<comment type="subunit">
    <text evidence="17">Monomer. Homodimer. Homooligomer. Self-interaction correlates with nuclear localization and efficient activation of transcription.</text>
</comment>
<evidence type="ECO:0000256" key="6">
    <source>
        <dbReference type="ARBA" id="ARBA00022553"/>
    </source>
</evidence>
<organism evidence="19 20">
    <name type="scientific">Kudzu mosaic virus</name>
    <dbReference type="NCBI Taxonomy" id="390437"/>
    <lineage>
        <taxon>Viruses</taxon>
        <taxon>Monodnaviria</taxon>
        <taxon>Shotokuvirae</taxon>
        <taxon>Cressdnaviricota</taxon>
        <taxon>Repensiviricetes</taxon>
        <taxon>Geplafuvirales</taxon>
        <taxon>Geminiviridae</taxon>
        <taxon>Begomovirus</taxon>
        <taxon>Begomovirus puerariae</taxon>
    </lineage>
</organism>
<dbReference type="GeneID" id="5329915"/>
<dbReference type="GO" id="GO:0030430">
    <property type="term" value="C:host cell cytoplasm"/>
    <property type="evidence" value="ECO:0007669"/>
    <property type="project" value="UniProtKB-SubCell"/>
</dbReference>
<keyword evidence="16" id="KW-0899">Viral immunoevasion</keyword>
<evidence type="ECO:0000256" key="3">
    <source>
        <dbReference type="ARBA" id="ARBA00007672"/>
    </source>
</evidence>
<evidence type="ECO:0000256" key="1">
    <source>
        <dbReference type="ARBA" id="ARBA00004147"/>
    </source>
</evidence>
<evidence type="ECO:0000313" key="20">
    <source>
        <dbReference type="Proteomes" id="UP000203381"/>
    </source>
</evidence>
<evidence type="ECO:0000256" key="5">
    <source>
        <dbReference type="ARBA" id="ARBA00022463"/>
    </source>
</evidence>
<dbReference type="GO" id="GO:0042025">
    <property type="term" value="C:host cell nucleus"/>
    <property type="evidence" value="ECO:0007669"/>
    <property type="project" value="UniProtKB-SubCell"/>
</dbReference>
<proteinExistence type="inferred from homology"/>
<evidence type="ECO:0000313" key="19">
    <source>
        <dbReference type="EMBL" id="ABG26014.1"/>
    </source>
</evidence>
<dbReference type="Proteomes" id="UP000203381">
    <property type="component" value="Genome"/>
</dbReference>
<sequence length="139" mass="15759">MLSSTRSQNPCSPPPIKAQHRLAKKRAIRRRRIDLKCGCSYYLHINCYNHGFTHRGEHHCSSAREWRLYLGGSKSPEFQDHGPRQSMVPQPHPVAKVPDNNPHNVQPLSEESVGDTQGLPGLDDLPSFHTAEWADLLDF</sequence>
<dbReference type="OrthoDB" id="11041at10239"/>
<feature type="region of interest" description="Disordered" evidence="18">
    <location>
        <begin position="74"/>
        <end position="115"/>
    </location>
</feature>
<comment type="function">
    <text evidence="17">Strong activator of the late viral genes promoters. Acts as a suppressor of RNA-mediated gene silencing, also known as post-transcriptional gene silencing (PTGS), a mechanism of plant viral defense that limits the accumulation of viral RNAs. Also suppresses the host basal defense by interacting with and inhibiting SNF1 kinase, a key regulator of cell metabolism implicated in innate antiviral defense. Determines pathogenicity.</text>
</comment>
<dbReference type="InterPro" id="IPR000942">
    <property type="entry name" value="Gemini_AL2"/>
</dbReference>
<evidence type="ECO:0000256" key="7">
    <source>
        <dbReference type="ARBA" id="ARBA00022562"/>
    </source>
</evidence>
<keyword evidence="7 17" id="KW-1048">Host nucleus</keyword>
<dbReference type="PRINTS" id="PR00230">
    <property type="entry name" value="GEMCOATAL2"/>
</dbReference>
<evidence type="ECO:0000256" key="18">
    <source>
        <dbReference type="SAM" id="MobiDB-lite"/>
    </source>
</evidence>
<evidence type="ECO:0000256" key="16">
    <source>
        <dbReference type="ARBA" id="ARBA00023280"/>
    </source>
</evidence>
<evidence type="ECO:0000256" key="2">
    <source>
        <dbReference type="ARBA" id="ARBA00004192"/>
    </source>
</evidence>
<name>A5H147_9GEMI</name>
<keyword evidence="12 17" id="KW-0862">Zinc</keyword>
<dbReference type="EMBL" id="DQ641690">
    <property type="protein sequence ID" value="ABG26014.1"/>
    <property type="molecule type" value="Genomic_DNA"/>
</dbReference>
<feature type="compositionally biased region" description="Polar residues" evidence="18">
    <location>
        <begin position="1"/>
        <end position="10"/>
    </location>
</feature>
<feature type="region of interest" description="Disordered" evidence="18">
    <location>
        <begin position="1"/>
        <end position="23"/>
    </location>
</feature>
<evidence type="ECO:0000256" key="17">
    <source>
        <dbReference type="RuleBase" id="RU363028"/>
    </source>
</evidence>
<keyword evidence="14 17" id="KW-0010">Activator</keyword>
<comment type="similarity">
    <text evidence="3 17">Belongs to the geminiviridae transcriptional activator protein family.</text>
</comment>
<dbReference type="GO" id="GO:0019028">
    <property type="term" value="C:viral capsid"/>
    <property type="evidence" value="ECO:0007669"/>
    <property type="project" value="InterPro"/>
</dbReference>
<keyword evidence="5 17" id="KW-0941">Suppressor of RNA silencing</keyword>
<keyword evidence="10 17" id="KW-0479">Metal-binding</keyword>
<keyword evidence="9" id="KW-1090">Inhibition of host innate immune response by virus</keyword>
<evidence type="ECO:0000256" key="13">
    <source>
        <dbReference type="ARBA" id="ARBA00023125"/>
    </source>
</evidence>
<evidence type="ECO:0000256" key="12">
    <source>
        <dbReference type="ARBA" id="ARBA00022833"/>
    </source>
</evidence>
<protein>
    <recommendedName>
        <fullName evidence="4 17">Transcriptional activator protein</fullName>
        <shortName evidence="17">TrAP</shortName>
    </recommendedName>
</protein>
<evidence type="ECO:0000256" key="14">
    <source>
        <dbReference type="ARBA" id="ARBA00023159"/>
    </source>
</evidence>
<keyword evidence="15 17" id="KW-1035">Host cytoplasm</keyword>
<evidence type="ECO:0000256" key="15">
    <source>
        <dbReference type="ARBA" id="ARBA00023200"/>
    </source>
</evidence>
<dbReference type="KEGG" id="vg:5329915"/>
<gene>
    <name evidence="19" type="primary">AC2</name>
</gene>
<evidence type="ECO:0000256" key="8">
    <source>
        <dbReference type="ARBA" id="ARBA00022581"/>
    </source>
</evidence>
<comment type="domain">
    <text evidence="17">The zinc finger and the transactivation region are involved in PTGS suppression.</text>
</comment>
<dbReference type="GO" id="GO:0008270">
    <property type="term" value="F:zinc ion binding"/>
    <property type="evidence" value="ECO:0007669"/>
    <property type="project" value="UniProtKB-KW"/>
</dbReference>
<dbReference type="RefSeq" id="YP_001333679.1">
    <property type="nucleotide sequence ID" value="NC_009645.1"/>
</dbReference>
<dbReference type="GO" id="GO:0003677">
    <property type="term" value="F:DNA binding"/>
    <property type="evidence" value="ECO:0007669"/>
    <property type="project" value="UniProtKB-KW"/>
</dbReference>